<dbReference type="InterPro" id="IPR004401">
    <property type="entry name" value="YbaB/EbfC"/>
</dbReference>
<dbReference type="EMBL" id="JACHGT010000005">
    <property type="protein sequence ID" value="MBB6034978.1"/>
    <property type="molecule type" value="Genomic_DNA"/>
</dbReference>
<feature type="region of interest" description="Disordered" evidence="2">
    <location>
        <begin position="120"/>
        <end position="150"/>
    </location>
</feature>
<organism evidence="3 4">
    <name type="scientific">Phytomonospora endophytica</name>
    <dbReference type="NCBI Taxonomy" id="714109"/>
    <lineage>
        <taxon>Bacteria</taxon>
        <taxon>Bacillati</taxon>
        <taxon>Actinomycetota</taxon>
        <taxon>Actinomycetes</taxon>
        <taxon>Micromonosporales</taxon>
        <taxon>Micromonosporaceae</taxon>
        <taxon>Phytomonospora</taxon>
    </lineage>
</organism>
<keyword evidence="4" id="KW-1185">Reference proteome</keyword>
<name>A0A841FMF2_9ACTN</name>
<sequence>MTDPIGGLNRKLLDPDEWLAQQDARIAKLRATSEEATAELARANVEAGDRDGLVTVTVNPSGVLLSARFTSRASGAAPAQLTAALMTAYRAATREASAKMLDIMSDVVGEDTDAMNFLKSTMPDIEEEPEDDRDSRGGFGYDRYGDGGYR</sequence>
<dbReference type="Gene3D" id="3.30.1310.10">
    <property type="entry name" value="Nucleoid-associated protein YbaB-like domain"/>
    <property type="match status" value="1"/>
</dbReference>
<feature type="coiled-coil region" evidence="1">
    <location>
        <begin position="19"/>
        <end position="46"/>
    </location>
</feature>
<keyword evidence="1" id="KW-0175">Coiled coil</keyword>
<gene>
    <name evidence="3" type="ORF">HNR73_002832</name>
</gene>
<keyword evidence="3" id="KW-0238">DNA-binding</keyword>
<evidence type="ECO:0000256" key="2">
    <source>
        <dbReference type="SAM" id="MobiDB-lite"/>
    </source>
</evidence>
<reference evidence="3 4" key="1">
    <citation type="submission" date="2020-08" db="EMBL/GenBank/DDBJ databases">
        <title>Genomic Encyclopedia of Type Strains, Phase IV (KMG-IV): sequencing the most valuable type-strain genomes for metagenomic binning, comparative biology and taxonomic classification.</title>
        <authorList>
            <person name="Goeker M."/>
        </authorList>
    </citation>
    <scope>NUCLEOTIDE SEQUENCE [LARGE SCALE GENOMIC DNA]</scope>
    <source>
        <strain evidence="3 4">YIM 65646</strain>
    </source>
</reference>
<dbReference type="Proteomes" id="UP000548476">
    <property type="component" value="Unassembled WGS sequence"/>
</dbReference>
<comment type="caution">
    <text evidence="3">The sequence shown here is derived from an EMBL/GenBank/DDBJ whole genome shotgun (WGS) entry which is preliminary data.</text>
</comment>
<evidence type="ECO:0000256" key="1">
    <source>
        <dbReference type="SAM" id="Coils"/>
    </source>
</evidence>
<proteinExistence type="predicted"/>
<dbReference type="RefSeq" id="WP_184787825.1">
    <property type="nucleotide sequence ID" value="NZ_BONT01000112.1"/>
</dbReference>
<dbReference type="Pfam" id="PF02575">
    <property type="entry name" value="YbaB_DNA_bd"/>
    <property type="match status" value="1"/>
</dbReference>
<dbReference type="InterPro" id="IPR036894">
    <property type="entry name" value="YbaB-like_sf"/>
</dbReference>
<dbReference type="GO" id="GO:0003677">
    <property type="term" value="F:DNA binding"/>
    <property type="evidence" value="ECO:0007669"/>
    <property type="project" value="UniProtKB-KW"/>
</dbReference>
<accession>A0A841FMF2</accession>
<protein>
    <submittedName>
        <fullName evidence="3">DNA-binding protein YbaB</fullName>
    </submittedName>
</protein>
<evidence type="ECO:0000313" key="4">
    <source>
        <dbReference type="Proteomes" id="UP000548476"/>
    </source>
</evidence>
<dbReference type="SUPFAM" id="SSF82607">
    <property type="entry name" value="YbaB-like"/>
    <property type="match status" value="1"/>
</dbReference>
<evidence type="ECO:0000313" key="3">
    <source>
        <dbReference type="EMBL" id="MBB6034978.1"/>
    </source>
</evidence>
<dbReference type="AlphaFoldDB" id="A0A841FMF2"/>